<dbReference type="RefSeq" id="XP_051360656.1">
    <property type="nucleotide sequence ID" value="XM_051508190.1"/>
</dbReference>
<dbReference type="OrthoDB" id="4590138at2759"/>
<dbReference type="PANTHER" id="PTHR39474">
    <property type="entry name" value="UNNAMED PRODUCT"/>
    <property type="match status" value="1"/>
</dbReference>
<reference evidence="2" key="2">
    <citation type="submission" date="2022-07" db="EMBL/GenBank/DDBJ databases">
        <authorList>
            <person name="Goncalves M.F.M."/>
            <person name="Hilario S."/>
            <person name="Van De Peer Y."/>
            <person name="Esteves A.C."/>
            <person name="Alves A."/>
        </authorList>
    </citation>
    <scope>NUCLEOTIDE SEQUENCE</scope>
    <source>
        <strain evidence="2">MUM 19.33</strain>
    </source>
</reference>
<dbReference type="EMBL" id="JAGIXG020000041">
    <property type="protein sequence ID" value="KAI6779800.1"/>
    <property type="molecule type" value="Genomic_DNA"/>
</dbReference>
<evidence type="ECO:0000313" key="2">
    <source>
        <dbReference type="EMBL" id="KAI6779800.1"/>
    </source>
</evidence>
<organism evidence="2 3">
    <name type="scientific">Emericellopsis cladophorae</name>
    <dbReference type="NCBI Taxonomy" id="2686198"/>
    <lineage>
        <taxon>Eukaryota</taxon>
        <taxon>Fungi</taxon>
        <taxon>Dikarya</taxon>
        <taxon>Ascomycota</taxon>
        <taxon>Pezizomycotina</taxon>
        <taxon>Sordariomycetes</taxon>
        <taxon>Hypocreomycetidae</taxon>
        <taxon>Hypocreales</taxon>
        <taxon>Bionectriaceae</taxon>
        <taxon>Emericellopsis</taxon>
    </lineage>
</organism>
<gene>
    <name evidence="2" type="ORF">J7T54_003724</name>
</gene>
<protein>
    <submittedName>
        <fullName evidence="2">Uncharacterized protein</fullName>
    </submittedName>
</protein>
<accession>A0A9P9XY11</accession>
<evidence type="ECO:0000256" key="1">
    <source>
        <dbReference type="SAM" id="MobiDB-lite"/>
    </source>
</evidence>
<dbReference type="AlphaFoldDB" id="A0A9P9XY11"/>
<keyword evidence="3" id="KW-1185">Reference proteome</keyword>
<dbReference type="PANTHER" id="PTHR39474:SF1">
    <property type="entry name" value="FUNGAL SPECIFIC TRANSCRIPTION FACTOR"/>
    <property type="match status" value="1"/>
</dbReference>
<evidence type="ECO:0000313" key="3">
    <source>
        <dbReference type="Proteomes" id="UP001055219"/>
    </source>
</evidence>
<reference evidence="2" key="1">
    <citation type="journal article" date="2021" name="J Fungi (Basel)">
        <title>Genomic and Metabolomic Analyses of the Marine Fungus Emericellopsis cladophorae: Insights into Saltwater Adaptability Mechanisms and Its Biosynthetic Potential.</title>
        <authorList>
            <person name="Goncalves M.F.M."/>
            <person name="Hilario S."/>
            <person name="Van de Peer Y."/>
            <person name="Esteves A.C."/>
            <person name="Alves A."/>
        </authorList>
    </citation>
    <scope>NUCLEOTIDE SEQUENCE</scope>
    <source>
        <strain evidence="2">MUM 19.33</strain>
    </source>
</reference>
<feature type="region of interest" description="Disordered" evidence="1">
    <location>
        <begin position="21"/>
        <end position="72"/>
    </location>
</feature>
<comment type="caution">
    <text evidence="2">The sequence shown here is derived from an EMBL/GenBank/DDBJ whole genome shotgun (WGS) entry which is preliminary data.</text>
</comment>
<proteinExistence type="predicted"/>
<dbReference type="Proteomes" id="UP001055219">
    <property type="component" value="Unassembled WGS sequence"/>
</dbReference>
<sequence length="133" mass="14584">MLIPRVISQSPRRLHVVLQTPRPWPHCTPRRYASSSKPADDTHSEGHGQQGKAQGLPAPGQGVTLDMSDGDASAKLSQLGPLVVNRDGTTGRVANWETMTTHEQETTLRLLKMRNKARLDELKAKNNEAAAED</sequence>
<name>A0A9P9XY11_9HYPO</name>
<dbReference type="GeneID" id="75830219"/>